<dbReference type="CDD" id="cd10283">
    <property type="entry name" value="MnuA_DNase1-like"/>
    <property type="match status" value="1"/>
</dbReference>
<dbReference type="RefSeq" id="WP_344048685.1">
    <property type="nucleotide sequence ID" value="NZ_BAAAPB010000008.1"/>
</dbReference>
<feature type="region of interest" description="Disordered" evidence="1">
    <location>
        <begin position="201"/>
        <end position="229"/>
    </location>
</feature>
<feature type="domain" description="LTD" evidence="3">
    <location>
        <begin position="25"/>
        <end position="179"/>
    </location>
</feature>
<evidence type="ECO:0000256" key="2">
    <source>
        <dbReference type="SAM" id="SignalP"/>
    </source>
</evidence>
<dbReference type="NCBIfam" id="NF033681">
    <property type="entry name" value="ExeM_NucH_DNase"/>
    <property type="match status" value="1"/>
</dbReference>
<dbReference type="InterPro" id="IPR036691">
    <property type="entry name" value="Endo/exonu/phosph_ase_sf"/>
</dbReference>
<dbReference type="CDD" id="cd04486">
    <property type="entry name" value="YhcR_OBF_like"/>
    <property type="match status" value="1"/>
</dbReference>
<dbReference type="Gene3D" id="2.60.40.10">
    <property type="entry name" value="Immunoglobulins"/>
    <property type="match status" value="1"/>
</dbReference>
<comment type="caution">
    <text evidence="4">The sequence shown here is derived from an EMBL/GenBank/DDBJ whole genome shotgun (WGS) entry which is preliminary data.</text>
</comment>
<keyword evidence="5" id="KW-1185">Reference proteome</keyword>
<dbReference type="PANTHER" id="PTHR42834:SF1">
    <property type="entry name" value="ENDONUCLEASE_EXONUCLEASE_PHOSPHATASE FAMILY PROTEIN (AFU_ORTHOLOGUE AFUA_3G09210)"/>
    <property type="match status" value="1"/>
</dbReference>
<organism evidence="4 5">
    <name type="scientific">Nocardioides panacihumi</name>
    <dbReference type="NCBI Taxonomy" id="400774"/>
    <lineage>
        <taxon>Bacteria</taxon>
        <taxon>Bacillati</taxon>
        <taxon>Actinomycetota</taxon>
        <taxon>Actinomycetes</taxon>
        <taxon>Propionibacteriales</taxon>
        <taxon>Nocardioidaceae</taxon>
        <taxon>Nocardioides</taxon>
    </lineage>
</organism>
<dbReference type="SUPFAM" id="SSF56219">
    <property type="entry name" value="DNase I-like"/>
    <property type="match status" value="1"/>
</dbReference>
<dbReference type="InterPro" id="IPR001322">
    <property type="entry name" value="Lamin_tail_dom"/>
</dbReference>
<proteinExistence type="predicted"/>
<dbReference type="InterPro" id="IPR047971">
    <property type="entry name" value="ExeM-like"/>
</dbReference>
<accession>A0ABN2RZS2</accession>
<dbReference type="Gene3D" id="3.60.10.10">
    <property type="entry name" value="Endonuclease/exonuclease/phosphatase"/>
    <property type="match status" value="1"/>
</dbReference>
<dbReference type="PANTHER" id="PTHR42834">
    <property type="entry name" value="ENDONUCLEASE/EXONUCLEASE/PHOSPHATASE FAMILY PROTEIN (AFU_ORTHOLOGUE AFUA_3G09210)"/>
    <property type="match status" value="1"/>
</dbReference>
<dbReference type="Pfam" id="PF16640">
    <property type="entry name" value="Big_3_5"/>
    <property type="match status" value="1"/>
</dbReference>
<dbReference type="InterPro" id="IPR013783">
    <property type="entry name" value="Ig-like_fold"/>
</dbReference>
<sequence length="964" mass="98182">MSSSRRVGIVAALGLATTALSPLLVASPVHANPAGTGLVISEVYGAGGNNGAVYNADFVELYNPTASALPLAGLAVHYRSAAGGSGGSPYALSGSVPAHAHWLVQMGAAGANGAALPTPDATAAPAFNMAAGGGQVALQQGTTVIATSGNVAGAAGLVDFVGATGASSFETAPTTSAATAAQSLNRTSAGADTDSNAADFALAAPSPTNSGTTGGGGDPTPPTPPIDASIAQIEGSTDTSPYAGSNGAAGSQTLTTQGVVTAVYSGSGSFNGFYLQTPGTPDTPNASDGIFVFGSQAAALVHRGDSVRITGRVQEFNGLTEFSVDTPVASNLTVLPTSLGQVTPLSVSDWSSLDTDAEKEAHESEVVDPTALHFTVSDNYDTNVTGTFGLAVGDHALVQPTEVADAQDAAAIAAVKADNAARAIALDDGYSGDFFTNTTGKNTPMPWLTLDHSVRVGASATFHQPVILDHRKKETSGTVAGDPAQWTLEPLAQVTGTGDDVVSFADTRADNLAPKQVGGDTRIATFNVLNYFPTTGREFVDQLGGKCTFYTDRAGNDVATNQCGYASTSAGDGPRGAADAANLKRQQDKIVHAINTLGAGIVSLEEVENSVKFGKDRDFALSTLVDALNADAGSTVWSYAPSPAAADLPPVAEQDVIRTAFIYKPSAVSLVGPSHVLTGSAPFADAREPLAQGFKRAGAPDEDAFAVIVNHFKSKGSGVDDGTGQGNANPDRVAQANALVGFANSVAGDLGTDKVFLTGDFNAYSHEDPVQVLESAGYAELNGEFNGGESTYSFDGMDGSLDHVFASPAAKAWVTGVDVWEINAQESVAYEYSRYNYNATLLYDDSPFRASDHDPEVIGVDLPELTYTPTVDAADTTVVYSKAPAQVTVTVSADGVVPTGTVQILDGQDVVGSGTLVDGKVVVTIAEKAYKRGTYTLTAAYSGGGRVLPGSDTFTLTVTNPVGH</sequence>
<evidence type="ECO:0000256" key="1">
    <source>
        <dbReference type="SAM" id="MobiDB-lite"/>
    </source>
</evidence>
<keyword evidence="2" id="KW-0732">Signal</keyword>
<name>A0ABN2RZS2_9ACTN</name>
<feature type="chain" id="PRO_5046294064" description="LTD domain-containing protein" evidence="2">
    <location>
        <begin position="32"/>
        <end position="964"/>
    </location>
</feature>
<dbReference type="PROSITE" id="PS51841">
    <property type="entry name" value="LTD"/>
    <property type="match status" value="1"/>
</dbReference>
<reference evidence="4 5" key="1">
    <citation type="journal article" date="2019" name="Int. J. Syst. Evol. Microbiol.">
        <title>The Global Catalogue of Microorganisms (GCM) 10K type strain sequencing project: providing services to taxonomists for standard genome sequencing and annotation.</title>
        <authorList>
            <consortium name="The Broad Institute Genomics Platform"/>
            <consortium name="The Broad Institute Genome Sequencing Center for Infectious Disease"/>
            <person name="Wu L."/>
            <person name="Ma J."/>
        </authorList>
    </citation>
    <scope>NUCLEOTIDE SEQUENCE [LARGE SCALE GENOMIC DNA]</scope>
    <source>
        <strain evidence="4 5">JCM 15309</strain>
    </source>
</reference>
<dbReference type="InterPro" id="IPR032109">
    <property type="entry name" value="Big_3_5"/>
</dbReference>
<dbReference type="EMBL" id="BAAAPB010000008">
    <property type="protein sequence ID" value="GAA1977863.1"/>
    <property type="molecule type" value="Genomic_DNA"/>
</dbReference>
<evidence type="ECO:0000313" key="4">
    <source>
        <dbReference type="EMBL" id="GAA1977863.1"/>
    </source>
</evidence>
<evidence type="ECO:0000313" key="5">
    <source>
        <dbReference type="Proteomes" id="UP001500571"/>
    </source>
</evidence>
<evidence type="ECO:0000259" key="3">
    <source>
        <dbReference type="PROSITE" id="PS51841"/>
    </source>
</evidence>
<feature type="signal peptide" evidence="2">
    <location>
        <begin position="1"/>
        <end position="31"/>
    </location>
</feature>
<gene>
    <name evidence="4" type="ORF">GCM10009798_43860</name>
</gene>
<dbReference type="Proteomes" id="UP001500571">
    <property type="component" value="Unassembled WGS sequence"/>
</dbReference>
<protein>
    <recommendedName>
        <fullName evidence="3">LTD domain-containing protein</fullName>
    </recommendedName>
</protein>
<dbReference type="InterPro" id="IPR005135">
    <property type="entry name" value="Endo/exonuclease/phosphatase"/>
</dbReference>
<dbReference type="Pfam" id="PF03372">
    <property type="entry name" value="Exo_endo_phos"/>
    <property type="match status" value="1"/>
</dbReference>